<evidence type="ECO:0000313" key="1">
    <source>
        <dbReference type="EMBL" id="SQI34458.1"/>
    </source>
</evidence>
<protein>
    <submittedName>
        <fullName evidence="1">Uncharacterized protein</fullName>
    </submittedName>
</protein>
<dbReference type="KEGG" id="lri:NCTC12151_00178"/>
<organism evidence="1 2">
    <name type="scientific">Leminorella richardii</name>
    <dbReference type="NCBI Taxonomy" id="158841"/>
    <lineage>
        <taxon>Bacteria</taxon>
        <taxon>Pseudomonadati</taxon>
        <taxon>Pseudomonadota</taxon>
        <taxon>Gammaproteobacteria</taxon>
        <taxon>Enterobacterales</taxon>
        <taxon>Budviciaceae</taxon>
        <taxon>Leminorella</taxon>
    </lineage>
</organism>
<sequence>MTKTYSILGQFYELPDVAYFYDSLSLLDLSKEISDEVLHLDEDLLQVSFSDADETTIDVGWYPSFDEAGAFVVIVIKNRDWDSPLFKASAGWDKADLNSKIEQALDVAQPGN</sequence>
<dbReference type="OrthoDB" id="2652925at2"/>
<keyword evidence="2" id="KW-1185">Reference proteome</keyword>
<reference evidence="1 2" key="1">
    <citation type="submission" date="2018-06" db="EMBL/GenBank/DDBJ databases">
        <authorList>
            <consortium name="Pathogen Informatics"/>
            <person name="Doyle S."/>
        </authorList>
    </citation>
    <scope>NUCLEOTIDE SEQUENCE [LARGE SCALE GENOMIC DNA]</scope>
    <source>
        <strain evidence="1 2">NCTC12151</strain>
    </source>
</reference>
<dbReference type="EMBL" id="LS483470">
    <property type="protein sequence ID" value="SQI34458.1"/>
    <property type="molecule type" value="Genomic_DNA"/>
</dbReference>
<dbReference type="Proteomes" id="UP000249005">
    <property type="component" value="Chromosome 1"/>
</dbReference>
<evidence type="ECO:0000313" key="2">
    <source>
        <dbReference type="Proteomes" id="UP000249005"/>
    </source>
</evidence>
<proteinExistence type="predicted"/>
<accession>A0A2X4UFX4</accession>
<gene>
    <name evidence="1" type="ORF">NCTC12151_00178</name>
</gene>
<dbReference type="RefSeq" id="WP_111738879.1">
    <property type="nucleotide sequence ID" value="NZ_LR698987.1"/>
</dbReference>
<name>A0A2X4UFX4_9GAMM</name>
<dbReference type="AlphaFoldDB" id="A0A2X4UFX4"/>